<dbReference type="Gene3D" id="1.20.1050.10">
    <property type="match status" value="1"/>
</dbReference>
<dbReference type="Gene3D" id="3.40.30.10">
    <property type="entry name" value="Glutaredoxin"/>
    <property type="match status" value="1"/>
</dbReference>
<dbReference type="InterPro" id="IPR036249">
    <property type="entry name" value="Thioredoxin-like_sf"/>
</dbReference>
<dbReference type="InterPro" id="IPR040079">
    <property type="entry name" value="Glutathione_S-Trfase"/>
</dbReference>
<feature type="domain" description="GST N-terminal" evidence="2">
    <location>
        <begin position="1"/>
        <end position="84"/>
    </location>
</feature>
<comment type="caution">
    <text evidence="4">The sequence shown here is derived from an EMBL/GenBank/DDBJ whole genome shotgun (WGS) entry which is preliminary data.</text>
</comment>
<keyword evidence="4" id="KW-0670">Pyruvate</keyword>
<dbReference type="SUPFAM" id="SSF47616">
    <property type="entry name" value="GST C-terminal domain-like"/>
    <property type="match status" value="1"/>
</dbReference>
<feature type="domain" description="GST C-terminal" evidence="3">
    <location>
        <begin position="89"/>
        <end position="224"/>
    </location>
</feature>
<dbReference type="GO" id="GO:0006749">
    <property type="term" value="P:glutathione metabolic process"/>
    <property type="evidence" value="ECO:0007669"/>
    <property type="project" value="TreeGrafter"/>
</dbReference>
<dbReference type="InterPro" id="IPR004045">
    <property type="entry name" value="Glutathione_S-Trfase_N"/>
</dbReference>
<sequence length="224" mass="25487">MKLYNYFRSGTSFRVRIALNLKGLPYDYIPVHLAKGEQHGDAYRAISPDSLVPLLALEGEPDHARLSQSMAIIEYLDETHPEPPLLPRDPLGRARVRALAQTVACEIHPLNNLRVLKYLAQPLGLDEAQRAAWYNHWVMEGLRMYERRLQQYAVERERAGLPPSVYSYGDTPTLADCCLVPQIVNGQRFGLQYEGIPLTLAVYERCMQLDAFQRAHPSRCPDAE</sequence>
<dbReference type="InterPro" id="IPR034333">
    <property type="entry name" value="GST_Zeta_N"/>
</dbReference>
<organism evidence="4 5">
    <name type="scientific">Tepidimonas taiwanensis</name>
    <dbReference type="NCBI Taxonomy" id="307486"/>
    <lineage>
        <taxon>Bacteria</taxon>
        <taxon>Pseudomonadati</taxon>
        <taxon>Pseudomonadota</taxon>
        <taxon>Betaproteobacteria</taxon>
        <taxon>Burkholderiales</taxon>
        <taxon>Tepidimonas</taxon>
    </lineage>
</organism>
<dbReference type="AlphaFoldDB" id="A0A554X3G5"/>
<evidence type="ECO:0000259" key="2">
    <source>
        <dbReference type="PROSITE" id="PS50404"/>
    </source>
</evidence>
<protein>
    <submittedName>
        <fullName evidence="4">Maleylpyruvate isomerase</fullName>
        <ecNumber evidence="4">5.2.1.4</ecNumber>
    </submittedName>
</protein>
<dbReference type="GO" id="GO:0050077">
    <property type="term" value="F:maleylpyruvate isomerase activity"/>
    <property type="evidence" value="ECO:0007669"/>
    <property type="project" value="UniProtKB-EC"/>
</dbReference>
<dbReference type="STRING" id="307486.GCA_000807215_01963"/>
<accession>A0A554X3G5</accession>
<dbReference type="EMBL" id="VJOM01000023">
    <property type="protein sequence ID" value="TSE30384.1"/>
    <property type="molecule type" value="Genomic_DNA"/>
</dbReference>
<dbReference type="RefSeq" id="WP_058616233.1">
    <property type="nucleotide sequence ID" value="NZ_CP083911.1"/>
</dbReference>
<dbReference type="SFLD" id="SFLDS00019">
    <property type="entry name" value="Glutathione_Transferase_(cytos"/>
    <property type="match status" value="1"/>
</dbReference>
<dbReference type="CDD" id="cd03191">
    <property type="entry name" value="GST_C_Zeta"/>
    <property type="match status" value="1"/>
</dbReference>
<comment type="similarity">
    <text evidence="1">Belongs to the GST superfamily. Zeta family.</text>
</comment>
<dbReference type="EC" id="5.2.1.4" evidence="4"/>
<name>A0A554X3G5_9BURK</name>
<keyword evidence="5" id="KW-1185">Reference proteome</keyword>
<dbReference type="InterPro" id="IPR036282">
    <property type="entry name" value="Glutathione-S-Trfase_C_sf"/>
</dbReference>
<dbReference type="SUPFAM" id="SSF52833">
    <property type="entry name" value="Thioredoxin-like"/>
    <property type="match status" value="1"/>
</dbReference>
<dbReference type="NCBIfam" id="TIGR01262">
    <property type="entry name" value="maiA"/>
    <property type="match status" value="1"/>
</dbReference>
<keyword evidence="4" id="KW-0413">Isomerase</keyword>
<dbReference type="PANTHER" id="PTHR42673:SF4">
    <property type="entry name" value="MALEYLACETOACETATE ISOMERASE"/>
    <property type="match status" value="1"/>
</dbReference>
<dbReference type="InterPro" id="IPR034330">
    <property type="entry name" value="GST_Zeta_C"/>
</dbReference>
<evidence type="ECO:0000313" key="4">
    <source>
        <dbReference type="EMBL" id="TSE30384.1"/>
    </source>
</evidence>
<evidence type="ECO:0000313" key="5">
    <source>
        <dbReference type="Proteomes" id="UP000317763"/>
    </source>
</evidence>
<dbReference type="GO" id="GO:0016034">
    <property type="term" value="F:maleylacetoacetate isomerase activity"/>
    <property type="evidence" value="ECO:0007669"/>
    <property type="project" value="TreeGrafter"/>
</dbReference>
<dbReference type="PANTHER" id="PTHR42673">
    <property type="entry name" value="MALEYLACETOACETATE ISOMERASE"/>
    <property type="match status" value="1"/>
</dbReference>
<dbReference type="Proteomes" id="UP000317763">
    <property type="component" value="Unassembled WGS sequence"/>
</dbReference>
<dbReference type="GO" id="GO:0005737">
    <property type="term" value="C:cytoplasm"/>
    <property type="evidence" value="ECO:0007669"/>
    <property type="project" value="InterPro"/>
</dbReference>
<dbReference type="PROSITE" id="PS50405">
    <property type="entry name" value="GST_CTER"/>
    <property type="match status" value="1"/>
</dbReference>
<dbReference type="InterPro" id="IPR005955">
    <property type="entry name" value="GST_Zeta"/>
</dbReference>
<dbReference type="Pfam" id="PF13409">
    <property type="entry name" value="GST_N_2"/>
    <property type="match status" value="1"/>
</dbReference>
<gene>
    <name evidence="4" type="primary">nagL</name>
    <name evidence="4" type="ORF">Ttaiw_01946</name>
</gene>
<evidence type="ECO:0000259" key="3">
    <source>
        <dbReference type="PROSITE" id="PS50405"/>
    </source>
</evidence>
<dbReference type="GO" id="GO:0006559">
    <property type="term" value="P:L-phenylalanine catabolic process"/>
    <property type="evidence" value="ECO:0007669"/>
    <property type="project" value="TreeGrafter"/>
</dbReference>
<dbReference type="InterPro" id="IPR010987">
    <property type="entry name" value="Glutathione-S-Trfase_C-like"/>
</dbReference>
<dbReference type="PROSITE" id="PS50404">
    <property type="entry name" value="GST_NTER"/>
    <property type="match status" value="1"/>
</dbReference>
<dbReference type="OrthoDB" id="509852at2"/>
<evidence type="ECO:0000256" key="1">
    <source>
        <dbReference type="ARBA" id="ARBA00010007"/>
    </source>
</evidence>
<dbReference type="CDD" id="cd03042">
    <property type="entry name" value="GST_N_Zeta"/>
    <property type="match status" value="1"/>
</dbReference>
<proteinExistence type="inferred from homology"/>
<dbReference type="SFLD" id="SFLDG00358">
    <property type="entry name" value="Main_(cytGST)"/>
    <property type="match status" value="1"/>
</dbReference>
<reference evidence="4 5" key="1">
    <citation type="submission" date="2019-07" db="EMBL/GenBank/DDBJ databases">
        <title>Tepidimonas taiwanensis I1-1 draft genome.</title>
        <authorList>
            <person name="Da Costa M.S."/>
            <person name="Froufe H.J.C."/>
            <person name="Egas C."/>
            <person name="Albuquerque L."/>
        </authorList>
    </citation>
    <scope>NUCLEOTIDE SEQUENCE [LARGE SCALE GENOMIC DNA]</scope>
    <source>
        <strain evidence="4 5">I1-1</strain>
    </source>
</reference>
<dbReference type="GO" id="GO:0004364">
    <property type="term" value="F:glutathione transferase activity"/>
    <property type="evidence" value="ECO:0007669"/>
    <property type="project" value="TreeGrafter"/>
</dbReference>